<feature type="domain" description="MraZ" evidence="1">
    <location>
        <begin position="18"/>
        <end position="66"/>
    </location>
</feature>
<evidence type="ECO:0000259" key="1">
    <source>
        <dbReference type="Pfam" id="PF02381"/>
    </source>
</evidence>
<sequence>MSAMSGEFLGIFENAVHKQRVIIPAAFKKKFSEEAEKKVVVTLGPNNTIAIYPLDCWKATLERLQNGDEHCHKLRTQLIDFAMTEQELEGPGRVRIHEMLLNEVDITDSVVIKGEGHYISLWNPKVYNEVRASKLNQHRKQFTSEDYQL</sequence>
<dbReference type="PANTHER" id="PTHR34701:SF1">
    <property type="entry name" value="TRANSCRIPTIONAL REGULATOR MRAZ"/>
    <property type="match status" value="1"/>
</dbReference>
<dbReference type="GO" id="GO:0003700">
    <property type="term" value="F:DNA-binding transcription factor activity"/>
    <property type="evidence" value="ECO:0007669"/>
    <property type="project" value="InterPro"/>
</dbReference>
<dbReference type="Gene3D" id="3.40.1550.20">
    <property type="entry name" value="Transcriptional regulator MraZ domain"/>
    <property type="match status" value="1"/>
</dbReference>
<dbReference type="InterPro" id="IPR038619">
    <property type="entry name" value="MraZ_sf"/>
</dbReference>
<dbReference type="InterPro" id="IPR003444">
    <property type="entry name" value="MraZ"/>
</dbReference>
<dbReference type="STRING" id="459349.CLOAM0790"/>
<dbReference type="SUPFAM" id="SSF89447">
    <property type="entry name" value="AbrB/MazE/MraZ-like"/>
    <property type="match status" value="1"/>
</dbReference>
<dbReference type="Proteomes" id="UP000002019">
    <property type="component" value="Chromosome"/>
</dbReference>
<dbReference type="PANTHER" id="PTHR34701">
    <property type="entry name" value="TRANSCRIPTIONAL REGULATOR MRAZ"/>
    <property type="match status" value="1"/>
</dbReference>
<evidence type="ECO:0000313" key="3">
    <source>
        <dbReference type="Proteomes" id="UP000002019"/>
    </source>
</evidence>
<dbReference type="CDD" id="cd16321">
    <property type="entry name" value="MraZ_C"/>
    <property type="match status" value="1"/>
</dbReference>
<dbReference type="KEGG" id="caci:CLOAM0790"/>
<dbReference type="InterPro" id="IPR037914">
    <property type="entry name" value="SpoVT-AbrB_sf"/>
</dbReference>
<dbReference type="GO" id="GO:0000976">
    <property type="term" value="F:transcription cis-regulatory region binding"/>
    <property type="evidence" value="ECO:0007669"/>
    <property type="project" value="TreeGrafter"/>
</dbReference>
<gene>
    <name evidence="2" type="primary">mraZ</name>
    <name evidence="2" type="ordered locus">CLOAM0790</name>
</gene>
<dbReference type="InterPro" id="IPR035642">
    <property type="entry name" value="MraZ_N"/>
</dbReference>
<dbReference type="GO" id="GO:2000143">
    <property type="term" value="P:negative regulation of DNA-templated transcription initiation"/>
    <property type="evidence" value="ECO:0007669"/>
    <property type="project" value="TreeGrafter"/>
</dbReference>
<dbReference type="Pfam" id="PF02381">
    <property type="entry name" value="MraZ"/>
    <property type="match status" value="1"/>
</dbReference>
<protein>
    <submittedName>
        <fullName evidence="2">Protein MraZ</fullName>
    </submittedName>
</protein>
<dbReference type="CDD" id="cd16320">
    <property type="entry name" value="MraZ_N"/>
    <property type="match status" value="1"/>
</dbReference>
<dbReference type="EMBL" id="CU466930">
    <property type="protein sequence ID" value="CAO80672.1"/>
    <property type="molecule type" value="Genomic_DNA"/>
</dbReference>
<evidence type="ECO:0000313" key="2">
    <source>
        <dbReference type="EMBL" id="CAO80672.1"/>
    </source>
</evidence>
<keyword evidence="3" id="KW-1185">Reference proteome</keyword>
<accession>B0VH57</accession>
<dbReference type="AlphaFoldDB" id="B0VH57"/>
<dbReference type="eggNOG" id="COG2001">
    <property type="taxonomic scope" value="Bacteria"/>
</dbReference>
<name>B0VH57_CLOAI</name>
<dbReference type="InterPro" id="IPR035644">
    <property type="entry name" value="MraZ_C"/>
</dbReference>
<dbReference type="InterPro" id="IPR020603">
    <property type="entry name" value="MraZ_dom"/>
</dbReference>
<reference evidence="2 3" key="1">
    <citation type="journal article" date="2008" name="J. Bacteriol.">
        <title>'Candidatus Cloacamonas acidaminovorans': genome sequence reconstruction provides a first glimpse of a new bacterial division.</title>
        <authorList>
            <person name="Pelletier E."/>
            <person name="Kreimeyer A."/>
            <person name="Bocs S."/>
            <person name="Rouy Z."/>
            <person name="Gyapay G."/>
            <person name="Chouari R."/>
            <person name="Riviere D."/>
            <person name="Ganesan A."/>
            <person name="Daegelen P."/>
            <person name="Sghir A."/>
            <person name="Cohen G.N."/>
            <person name="Medigue C."/>
            <person name="Weissenbach J."/>
            <person name="Le Paslier D."/>
        </authorList>
    </citation>
    <scope>NUCLEOTIDE SEQUENCE [LARGE SCALE GENOMIC DNA]</scope>
    <source>
        <strain evidence="3">Evry</strain>
    </source>
</reference>
<dbReference type="HOGENOM" id="CLU_1675290_0_0_0"/>
<organism evidence="2 3">
    <name type="scientific">Cloacimonas acidaminovorans (strain Evry)</name>
    <dbReference type="NCBI Taxonomy" id="459349"/>
    <lineage>
        <taxon>Bacteria</taxon>
        <taxon>Pseudomonadati</taxon>
        <taxon>Candidatus Cloacimonadota</taxon>
        <taxon>Candidatus Cloacimonadia</taxon>
        <taxon>Candidatus Cloacimonadales</taxon>
        <taxon>Candidatus Cloacimonadaceae</taxon>
        <taxon>Candidatus Cloacimonas</taxon>
    </lineage>
</organism>
<proteinExistence type="predicted"/>